<evidence type="ECO:0000313" key="2">
    <source>
        <dbReference type="EMBL" id="ADU48715.1"/>
    </source>
</evidence>
<reference evidence="2 3" key="1">
    <citation type="journal article" date="2010" name="Stand. Genomic Sci.">
        <title>Complete genome sequence of Intrasporangium calvum type strain (7 KIP).</title>
        <authorList>
            <person name="Del Rio T.G."/>
            <person name="Chertkov O."/>
            <person name="Yasawong M."/>
            <person name="Lucas S."/>
            <person name="Deshpande S."/>
            <person name="Cheng J.F."/>
            <person name="Detter C."/>
            <person name="Tapia R."/>
            <person name="Han C."/>
            <person name="Goodwin L."/>
            <person name="Pitluck S."/>
            <person name="Liolios K."/>
            <person name="Ivanova N."/>
            <person name="Mavromatis K."/>
            <person name="Pati A."/>
            <person name="Chen A."/>
            <person name="Palaniappan K."/>
            <person name="Land M."/>
            <person name="Hauser L."/>
            <person name="Chang Y.J."/>
            <person name="Jeffries C.D."/>
            <person name="Rohde M."/>
            <person name="Pukall R."/>
            <person name="Sikorski J."/>
            <person name="Goker M."/>
            <person name="Woyke T."/>
            <person name="Bristow J."/>
            <person name="Eisen J.A."/>
            <person name="Markowitz V."/>
            <person name="Hugenholtz P."/>
            <person name="Kyrpides N.C."/>
            <person name="Klenk H.P."/>
            <person name="Lapidus A."/>
        </authorList>
    </citation>
    <scope>NUCLEOTIDE SEQUENCE [LARGE SCALE GENOMIC DNA]</scope>
    <source>
        <strain evidence="3">ATCC 23552 / DSM 43043 / JCM 3097 / NBRC 12989 / 7 KIP</strain>
    </source>
</reference>
<feature type="transmembrane region" description="Helical" evidence="1">
    <location>
        <begin position="132"/>
        <end position="156"/>
    </location>
</feature>
<dbReference type="Proteomes" id="UP000008914">
    <property type="component" value="Chromosome"/>
</dbReference>
<dbReference type="EMBL" id="CP002343">
    <property type="protein sequence ID" value="ADU48715.1"/>
    <property type="molecule type" value="Genomic_DNA"/>
</dbReference>
<dbReference type="eggNOG" id="ENOG5031WE7">
    <property type="taxonomic scope" value="Bacteria"/>
</dbReference>
<evidence type="ECO:0000313" key="3">
    <source>
        <dbReference type="Proteomes" id="UP000008914"/>
    </source>
</evidence>
<dbReference type="RefSeq" id="WP_013493030.1">
    <property type="nucleotide sequence ID" value="NC_014830.1"/>
</dbReference>
<dbReference type="Gene3D" id="1.10.1760.20">
    <property type="match status" value="1"/>
</dbReference>
<feature type="transmembrane region" description="Helical" evidence="1">
    <location>
        <begin position="105"/>
        <end position="126"/>
    </location>
</feature>
<accession>E6SE67</accession>
<dbReference type="OrthoDB" id="4872367at2"/>
<keyword evidence="1" id="KW-1133">Transmembrane helix</keyword>
<dbReference type="AlphaFoldDB" id="E6SE67"/>
<evidence type="ECO:0000256" key="1">
    <source>
        <dbReference type="SAM" id="Phobius"/>
    </source>
</evidence>
<keyword evidence="1" id="KW-0472">Membrane</keyword>
<dbReference type="KEGG" id="ica:Intca_2206"/>
<protein>
    <submittedName>
        <fullName evidence="2">Rod shape-determining protein MreD</fullName>
    </submittedName>
</protein>
<keyword evidence="1" id="KW-0812">Transmembrane</keyword>
<gene>
    <name evidence="2" type="ordered locus">Intca_2206</name>
</gene>
<organism evidence="2 3">
    <name type="scientific">Intrasporangium calvum (strain ATCC 23552 / DSM 43043 / JCM 3097 / NBRC 12989 / NCIMB 10167 / NRRL B-3866 / 7 KIP)</name>
    <dbReference type="NCBI Taxonomy" id="710696"/>
    <lineage>
        <taxon>Bacteria</taxon>
        <taxon>Bacillati</taxon>
        <taxon>Actinomycetota</taxon>
        <taxon>Actinomycetes</taxon>
        <taxon>Micrococcales</taxon>
        <taxon>Intrasporangiaceae</taxon>
        <taxon>Intrasporangium</taxon>
    </lineage>
</organism>
<dbReference type="STRING" id="710696.Intca_2206"/>
<keyword evidence="3" id="KW-1185">Reference proteome</keyword>
<name>E6SE67_INTC7</name>
<dbReference type="HOGENOM" id="CLU_1633259_0_0_11"/>
<feature type="transmembrane region" description="Helical" evidence="1">
    <location>
        <begin position="72"/>
        <end position="93"/>
    </location>
</feature>
<proteinExistence type="predicted"/>
<feature type="transmembrane region" description="Helical" evidence="1">
    <location>
        <begin position="6"/>
        <end position="26"/>
    </location>
</feature>
<sequence>MRPSLLGLLRVVYVVTAALLMTTVLPRLGVPVPFVPDLVLIGVVSSAVLRGPVHGALVGLAAGWVLELVPPVGAPMGLLALTLMLAGAVAGSFRRTSAGSWLRPLVALVVAGVLVLTGRAASAVLAEGGLDLTAALATLTATIGAGLIVLPVLVAVDRALVRRRLG</sequence>